<keyword evidence="5" id="KW-1185">Reference proteome</keyword>
<accession>A0A5N6IXS8</accession>
<evidence type="ECO:0000259" key="3">
    <source>
        <dbReference type="PROSITE" id="PS51797"/>
    </source>
</evidence>
<comment type="similarity">
    <text evidence="2">Belongs to the TCTP family.</text>
</comment>
<dbReference type="InterPro" id="IPR011057">
    <property type="entry name" value="Mss4-like_sf"/>
</dbReference>
<dbReference type="GO" id="GO:0005737">
    <property type="term" value="C:cytoplasm"/>
    <property type="evidence" value="ECO:0007669"/>
    <property type="project" value="TreeGrafter"/>
</dbReference>
<dbReference type="InterPro" id="IPR018105">
    <property type="entry name" value="Translational_control_tumour_p"/>
</dbReference>
<evidence type="ECO:0000256" key="2">
    <source>
        <dbReference type="PROSITE-ProRule" id="PRU01133"/>
    </source>
</evidence>
<protein>
    <recommendedName>
        <fullName evidence="1">Translationally-controlled tumor protein homolog</fullName>
    </recommendedName>
</protein>
<dbReference type="PANTHER" id="PTHR11991:SF0">
    <property type="entry name" value="TRANSLATIONALLY-CONTROLLED TUMOR PROTEIN"/>
    <property type="match status" value="1"/>
</dbReference>
<dbReference type="GO" id="GO:0005509">
    <property type="term" value="F:calcium ion binding"/>
    <property type="evidence" value="ECO:0007669"/>
    <property type="project" value="TreeGrafter"/>
</dbReference>
<dbReference type="EMBL" id="ML732820">
    <property type="protein sequence ID" value="KAB8271178.1"/>
    <property type="molecule type" value="Genomic_DNA"/>
</dbReference>
<evidence type="ECO:0000313" key="4">
    <source>
        <dbReference type="EMBL" id="KAB8271178.1"/>
    </source>
</evidence>
<dbReference type="InterPro" id="IPR034737">
    <property type="entry name" value="TCTP"/>
</dbReference>
<name>A0A5N6IXS8_9EURO</name>
<dbReference type="Pfam" id="PF00838">
    <property type="entry name" value="TCTP"/>
    <property type="match status" value="1"/>
</dbReference>
<dbReference type="Proteomes" id="UP000326289">
    <property type="component" value="Unassembled WGS sequence"/>
</dbReference>
<dbReference type="PROSITE" id="PS51797">
    <property type="entry name" value="TCTP_3"/>
    <property type="match status" value="1"/>
</dbReference>
<dbReference type="SUPFAM" id="SSF51316">
    <property type="entry name" value="Mss4-like"/>
    <property type="match status" value="1"/>
</dbReference>
<dbReference type="AlphaFoldDB" id="A0A5N6IXS8"/>
<proteinExistence type="inferred from homology"/>
<feature type="domain" description="TCTP" evidence="3">
    <location>
        <begin position="1"/>
        <end position="138"/>
    </location>
</feature>
<evidence type="ECO:0000313" key="5">
    <source>
        <dbReference type="Proteomes" id="UP000326289"/>
    </source>
</evidence>
<dbReference type="Gene3D" id="2.170.150.10">
    <property type="entry name" value="Metal Binding Protein, Guanine Nucleotide Exchange Factor, Chain A"/>
    <property type="match status" value="2"/>
</dbReference>
<evidence type="ECO:0000256" key="1">
    <source>
        <dbReference type="ARBA" id="ARBA00014759"/>
    </source>
</evidence>
<dbReference type="PANTHER" id="PTHR11991">
    <property type="entry name" value="TRANSLATIONALLY CONTROLLED TUMOR PROTEIN-RELATED"/>
    <property type="match status" value="1"/>
</dbReference>
<sequence length="171" mass="20539">MYVYKDVINGGKLFVDLSPISEVDDFVYEVECPKEGDILEIFNIQPVEMDKNTYHQYTRKYLRRLTHHMLSKSDNREEVLAFGKSFDAYVKDKVLPHFDDFEPVWVKGGDGMVLLIGKRDDGTIYLKYWKHGLEREEVEEENERYEWEFKYNYGKYGSHHEWDEDEDEDEN</sequence>
<gene>
    <name evidence="4" type="ORF">BDV30DRAFT_240794</name>
</gene>
<organism evidence="4 5">
    <name type="scientific">Aspergillus minisclerotigenes</name>
    <dbReference type="NCBI Taxonomy" id="656917"/>
    <lineage>
        <taxon>Eukaryota</taxon>
        <taxon>Fungi</taxon>
        <taxon>Dikarya</taxon>
        <taxon>Ascomycota</taxon>
        <taxon>Pezizomycotina</taxon>
        <taxon>Eurotiomycetes</taxon>
        <taxon>Eurotiomycetidae</taxon>
        <taxon>Eurotiales</taxon>
        <taxon>Aspergillaceae</taxon>
        <taxon>Aspergillus</taxon>
        <taxon>Aspergillus subgen. Circumdati</taxon>
    </lineage>
</organism>
<dbReference type="InterPro" id="IPR011323">
    <property type="entry name" value="Mss4/transl-control_tumour"/>
</dbReference>
<reference evidence="4 5" key="1">
    <citation type="submission" date="2019-04" db="EMBL/GenBank/DDBJ databases">
        <title>Fungal friends and foes A comparative genomics study of 23 Aspergillus species from section Flavi.</title>
        <authorList>
            <consortium name="DOE Joint Genome Institute"/>
            <person name="Kjaerbolling I."/>
            <person name="Vesth T.C."/>
            <person name="Frisvad J.C."/>
            <person name="Nybo J.L."/>
            <person name="Theobald S."/>
            <person name="Kildgaard S."/>
            <person name="Petersen T.I."/>
            <person name="Kuo A."/>
            <person name="Sato A."/>
            <person name="Lyhne E.K."/>
            <person name="Kogle M.E."/>
            <person name="Wiebenga A."/>
            <person name="Kun R.S."/>
            <person name="Lubbers R.J."/>
            <person name="Makela M.R."/>
            <person name="Barry K."/>
            <person name="Chovatia M."/>
            <person name="Clum A."/>
            <person name="Daum C."/>
            <person name="Haridas S."/>
            <person name="He G."/>
            <person name="LaButti K."/>
            <person name="Lipzen A."/>
            <person name="Mondo S."/>
            <person name="Pangilinan J."/>
            <person name="Riley R."/>
            <person name="Salamov A."/>
            <person name="Simmons B.A."/>
            <person name="Magnuson J.K."/>
            <person name="Henrissat B."/>
            <person name="Mortensen U.H."/>
            <person name="Larsen T.O."/>
            <person name="De vries R.P."/>
            <person name="Grigoriev I.V."/>
            <person name="Machida M."/>
            <person name="Baker S.E."/>
            <person name="Andersen M.R."/>
        </authorList>
    </citation>
    <scope>NUCLEOTIDE SEQUENCE [LARGE SCALE GENOMIC DNA]</scope>
    <source>
        <strain evidence="4 5">CBS 117635</strain>
    </source>
</reference>